<evidence type="ECO:0000259" key="1">
    <source>
        <dbReference type="Pfam" id="PF01814"/>
    </source>
</evidence>
<dbReference type="eggNOG" id="ENOG502ZARX">
    <property type="taxonomic scope" value="Bacteria"/>
</dbReference>
<dbReference type="CDD" id="cd12109">
    <property type="entry name" value="Hr_FBXL5"/>
    <property type="match status" value="1"/>
</dbReference>
<dbReference type="InterPro" id="IPR045808">
    <property type="entry name" value="Hr_FBXL5"/>
</dbReference>
<organism evidence="2 3">
    <name type="scientific">Martelella mediterranea DSM 17316</name>
    <dbReference type="NCBI Taxonomy" id="1122214"/>
    <lineage>
        <taxon>Bacteria</taxon>
        <taxon>Pseudomonadati</taxon>
        <taxon>Pseudomonadota</taxon>
        <taxon>Alphaproteobacteria</taxon>
        <taxon>Hyphomicrobiales</taxon>
        <taxon>Aurantimonadaceae</taxon>
        <taxon>Martelella</taxon>
    </lineage>
</organism>
<sequence length="235" mass="25891">MSHSGFMTNTPILAQRYDLYGSVHKGLRRTQCLLLTRLGANDFTDAAATEKLLADMKRLLSMAAAHVEHEDREIHAALHERGIGTGHVDEQHDDHREAFTIIANKIAAVENTKGAARVEAGRGLYLTFAAYIADDFAHMHEEETVLCPILWQNFSDAELQAIEMRIIASIPPEENMAFTRMMLPAMNPAERNALVGGMYRAMPAEVFNAVVEFAIRPSLTEAEFAAVQTGIGLAA</sequence>
<dbReference type="Pfam" id="PF01814">
    <property type="entry name" value="Hemerythrin"/>
    <property type="match status" value="1"/>
</dbReference>
<dbReference type="STRING" id="1122214.Mame_01133"/>
<dbReference type="GO" id="GO:0006879">
    <property type="term" value="P:intracellular iron ion homeostasis"/>
    <property type="evidence" value="ECO:0007669"/>
    <property type="project" value="InterPro"/>
</dbReference>
<dbReference type="Gene3D" id="1.20.120.520">
    <property type="entry name" value="nmb1532 protein domain like"/>
    <property type="match status" value="1"/>
</dbReference>
<dbReference type="RefSeq" id="WP_018066096.1">
    <property type="nucleotide sequence ID" value="NZ_AQWH01000019.1"/>
</dbReference>
<dbReference type="Proteomes" id="UP000191135">
    <property type="component" value="Chromosome"/>
</dbReference>
<keyword evidence="3" id="KW-1185">Reference proteome</keyword>
<evidence type="ECO:0000313" key="3">
    <source>
        <dbReference type="Proteomes" id="UP000191135"/>
    </source>
</evidence>
<dbReference type="AlphaFoldDB" id="A0A1U9YYJ6"/>
<name>A0A1U9YYJ6_9HYPH</name>
<gene>
    <name evidence="2" type="ORF">Mame_01133</name>
</gene>
<reference evidence="2 3" key="1">
    <citation type="submission" date="2017-03" db="EMBL/GenBank/DDBJ databases">
        <title>Foreign affairs: Plasmid Transfer between Roseobacters and Rhizobia.</title>
        <authorList>
            <person name="Bartling P."/>
            <person name="Bunk B."/>
            <person name="Overmann J."/>
            <person name="Brinkmann H."/>
            <person name="Petersen J."/>
        </authorList>
    </citation>
    <scope>NUCLEOTIDE SEQUENCE [LARGE SCALE GENOMIC DNA]</scope>
    <source>
        <strain evidence="2 3">MACL11</strain>
    </source>
</reference>
<dbReference type="OrthoDB" id="5635488at2"/>
<evidence type="ECO:0000313" key="2">
    <source>
        <dbReference type="EMBL" id="AQZ50504.1"/>
    </source>
</evidence>
<dbReference type="InterPro" id="IPR012312">
    <property type="entry name" value="Hemerythrin-like"/>
</dbReference>
<protein>
    <recommendedName>
        <fullName evidence="1">Hemerythrin-like domain-containing protein</fullName>
    </recommendedName>
</protein>
<dbReference type="EMBL" id="CP020330">
    <property type="protein sequence ID" value="AQZ50504.1"/>
    <property type="molecule type" value="Genomic_DNA"/>
</dbReference>
<proteinExistence type="predicted"/>
<dbReference type="KEGG" id="mmed:Mame_01133"/>
<accession>A0A1U9YYJ6</accession>
<feature type="domain" description="Hemerythrin-like" evidence="1">
    <location>
        <begin position="31"/>
        <end position="149"/>
    </location>
</feature>